<dbReference type="GO" id="GO:0032259">
    <property type="term" value="P:methylation"/>
    <property type="evidence" value="ECO:0007669"/>
    <property type="project" value="UniProtKB-KW"/>
</dbReference>
<name>A0A6N6N2T2_9BACT</name>
<organism evidence="1 2">
    <name type="scientific">Pseudodesulfovibrio senegalensis</name>
    <dbReference type="NCBI Taxonomy" id="1721087"/>
    <lineage>
        <taxon>Bacteria</taxon>
        <taxon>Pseudomonadati</taxon>
        <taxon>Thermodesulfobacteriota</taxon>
        <taxon>Desulfovibrionia</taxon>
        <taxon>Desulfovibrionales</taxon>
        <taxon>Desulfovibrionaceae</taxon>
    </lineage>
</organism>
<gene>
    <name evidence="1" type="ORF">F8A88_06400</name>
</gene>
<dbReference type="Pfam" id="PF13489">
    <property type="entry name" value="Methyltransf_23"/>
    <property type="match status" value="1"/>
</dbReference>
<dbReference type="Proteomes" id="UP000438699">
    <property type="component" value="Unassembled WGS sequence"/>
</dbReference>
<dbReference type="PANTHER" id="PTHR43861">
    <property type="entry name" value="TRANS-ACONITATE 2-METHYLTRANSFERASE-RELATED"/>
    <property type="match status" value="1"/>
</dbReference>
<keyword evidence="2" id="KW-1185">Reference proteome</keyword>
<proteinExistence type="predicted"/>
<sequence length="299" mass="33419">MAGLFFLGRCLRFKGAACGWLPDDLFSAHCPGTAVRSGVACPFGEQCAGNRQKTMRSLLMKDNDFYSKSWANDWSDMKRYSPIGRHTRRLIRKSLARCGRIGSLGDFGCGDGSLLQELSIATPGVELFGCDYASASVEQSRKRLPNAHIVEHDVTRAESPFGRRVDVGVTSEVLEHIEDHEAALRNMGSWCKRLIVTVPGGALDETSREMGHLRHYTKDSLKELAERAGLQCEEIREWGFPFAYPWYARMRNRAGYGAVTGQYSAGKKLLCHALYSLFFLNDFFDSGNKLVMLCRNPKA</sequence>
<dbReference type="SUPFAM" id="SSF53335">
    <property type="entry name" value="S-adenosyl-L-methionine-dependent methyltransferases"/>
    <property type="match status" value="1"/>
</dbReference>
<keyword evidence="1" id="KW-0808">Transferase</keyword>
<accession>A0A6N6N2T2</accession>
<dbReference type="AlphaFoldDB" id="A0A6N6N2T2"/>
<dbReference type="InterPro" id="IPR029063">
    <property type="entry name" value="SAM-dependent_MTases_sf"/>
</dbReference>
<dbReference type="Gene3D" id="3.40.50.150">
    <property type="entry name" value="Vaccinia Virus protein VP39"/>
    <property type="match status" value="1"/>
</dbReference>
<evidence type="ECO:0000313" key="1">
    <source>
        <dbReference type="EMBL" id="KAB1442093.1"/>
    </source>
</evidence>
<evidence type="ECO:0000313" key="2">
    <source>
        <dbReference type="Proteomes" id="UP000438699"/>
    </source>
</evidence>
<reference evidence="1 2" key="1">
    <citation type="journal article" date="2017" name="Int. J. Syst. Evol. Microbiol.">
        <title>Desulfovibrio senegalensis sp. nov., a mesophilic sulfate reducer isolated from marine sediment.</title>
        <authorList>
            <person name="Thioye A."/>
            <person name="Gam Z.B.A."/>
            <person name="Mbengue M."/>
            <person name="Cayol J.L."/>
            <person name="Joseph-Bartoli M."/>
            <person name="Toure-Kane C."/>
            <person name="Labat M."/>
        </authorList>
    </citation>
    <scope>NUCLEOTIDE SEQUENCE [LARGE SCALE GENOMIC DNA]</scope>
    <source>
        <strain evidence="1 2">DSM 101509</strain>
    </source>
</reference>
<protein>
    <submittedName>
        <fullName evidence="1">Class I SAM-dependent methyltransferase</fullName>
    </submittedName>
</protein>
<dbReference type="GO" id="GO:0008168">
    <property type="term" value="F:methyltransferase activity"/>
    <property type="evidence" value="ECO:0007669"/>
    <property type="project" value="UniProtKB-KW"/>
</dbReference>
<dbReference type="EMBL" id="WAIE01000002">
    <property type="protein sequence ID" value="KAB1442093.1"/>
    <property type="molecule type" value="Genomic_DNA"/>
</dbReference>
<comment type="caution">
    <text evidence="1">The sequence shown here is derived from an EMBL/GenBank/DDBJ whole genome shotgun (WGS) entry which is preliminary data.</text>
</comment>
<keyword evidence="1" id="KW-0489">Methyltransferase</keyword>